<dbReference type="InterPro" id="IPR033921">
    <property type="entry name" value="DPSL_diiron-bd_dom"/>
</dbReference>
<evidence type="ECO:0000313" key="4">
    <source>
        <dbReference type="EMBL" id="QXE91622.1"/>
    </source>
</evidence>
<dbReference type="PANTHER" id="PTHR30295:SF1">
    <property type="entry name" value="DNA PROTECTION DURING STARVATION PROTEIN"/>
    <property type="match status" value="1"/>
</dbReference>
<dbReference type="PANTHER" id="PTHR30295">
    <property type="entry name" value="BACTERIOFERRITIN"/>
    <property type="match status" value="1"/>
</dbReference>
<keyword evidence="5" id="KW-1185">Reference proteome</keyword>
<dbReference type="InterPro" id="IPR008331">
    <property type="entry name" value="Ferritin_DPS_dom"/>
</dbReference>
<keyword evidence="1" id="KW-0409">Iron storage</keyword>
<dbReference type="EMBL" id="CP077683">
    <property type="protein sequence ID" value="QXE91622.1"/>
    <property type="molecule type" value="Genomic_DNA"/>
</dbReference>
<organism evidence="4 5">
    <name type="scientific">Geomonas subterranea</name>
    <dbReference type="NCBI Taxonomy" id="2847989"/>
    <lineage>
        <taxon>Bacteria</taxon>
        <taxon>Pseudomonadati</taxon>
        <taxon>Thermodesulfobacteriota</taxon>
        <taxon>Desulfuromonadia</taxon>
        <taxon>Geobacterales</taxon>
        <taxon>Geobacteraceae</taxon>
        <taxon>Geomonas</taxon>
    </lineage>
</organism>
<evidence type="ECO:0000256" key="2">
    <source>
        <dbReference type="ARBA" id="ARBA00023004"/>
    </source>
</evidence>
<sequence length="167" mass="18911">MGSKGREIVGMDVEELLTLLNRAFCDEWFAYYQYWLGAKLVKGPMKDAVGAELLVHATEELAHADMVALRIIQLGGTPVTKPEEWYKFTNCGYDAPDDPFVKTILEQNIKGEQCAIGVYKRLLDLTREKDPVTYNMVLTILQQEVEHEEDLQALLEDYELLVGALKG</sequence>
<gene>
    <name evidence="4" type="ORF">KP001_03500</name>
</gene>
<name>A0ABX8LIV5_9BACT</name>
<feature type="domain" description="Ferritin-like diiron" evidence="3">
    <location>
        <begin position="10"/>
        <end position="162"/>
    </location>
</feature>
<dbReference type="CDD" id="cd01052">
    <property type="entry name" value="DPSL"/>
    <property type="match status" value="1"/>
</dbReference>
<dbReference type="PROSITE" id="PS50905">
    <property type="entry name" value="FERRITIN_LIKE"/>
    <property type="match status" value="1"/>
</dbReference>
<keyword evidence="2" id="KW-0408">Iron</keyword>
<accession>A0ABX8LIV5</accession>
<dbReference type="RefSeq" id="WP_217288200.1">
    <property type="nucleotide sequence ID" value="NZ_CP077683.1"/>
</dbReference>
<reference evidence="4 5" key="1">
    <citation type="submission" date="2021-06" db="EMBL/GenBank/DDBJ databases">
        <title>Gemonas diversity in paddy soil.</title>
        <authorList>
            <person name="Liu G."/>
        </authorList>
    </citation>
    <scope>NUCLEOTIDE SEQUENCE [LARGE SCALE GENOMIC DNA]</scope>
    <source>
        <strain evidence="4 5">RG2</strain>
    </source>
</reference>
<dbReference type="Pfam" id="PF00210">
    <property type="entry name" value="Ferritin"/>
    <property type="match status" value="1"/>
</dbReference>
<dbReference type="Proteomes" id="UP000683559">
    <property type="component" value="Chromosome"/>
</dbReference>
<evidence type="ECO:0000313" key="5">
    <source>
        <dbReference type="Proteomes" id="UP000683559"/>
    </source>
</evidence>
<dbReference type="InterPro" id="IPR009040">
    <property type="entry name" value="Ferritin-like_diiron"/>
</dbReference>
<dbReference type="InterPro" id="IPR014490">
    <property type="entry name" value="Dps-like"/>
</dbReference>
<evidence type="ECO:0000259" key="3">
    <source>
        <dbReference type="PROSITE" id="PS50905"/>
    </source>
</evidence>
<dbReference type="PIRSF" id="PIRSF018063">
    <property type="entry name" value="Ferrtn_UCP018063"/>
    <property type="match status" value="1"/>
</dbReference>
<evidence type="ECO:0000256" key="1">
    <source>
        <dbReference type="ARBA" id="ARBA00022434"/>
    </source>
</evidence>
<protein>
    <submittedName>
        <fullName evidence="4">Ferritin</fullName>
    </submittedName>
</protein>
<proteinExistence type="predicted"/>